<protein>
    <submittedName>
        <fullName evidence="2">Integral membrane YwaF-like protein</fullName>
    </submittedName>
</protein>
<reference evidence="2 3" key="1">
    <citation type="submission" date="2018-10" db="EMBL/GenBank/DDBJ databases">
        <title>Genomic Encyclopedia of Archaeal and Bacterial Type Strains, Phase II (KMG-II): from individual species to whole genera.</title>
        <authorList>
            <person name="Goeker M."/>
        </authorList>
    </citation>
    <scope>NUCLEOTIDE SEQUENCE [LARGE SCALE GENOMIC DNA]</scope>
    <source>
        <strain evidence="2 3">ATCC 29870</strain>
    </source>
</reference>
<keyword evidence="1" id="KW-0472">Membrane</keyword>
<feature type="transmembrane region" description="Helical" evidence="1">
    <location>
        <begin position="140"/>
        <end position="157"/>
    </location>
</feature>
<keyword evidence="3" id="KW-1185">Reference proteome</keyword>
<dbReference type="Proteomes" id="UP000267246">
    <property type="component" value="Unassembled WGS sequence"/>
</dbReference>
<feature type="transmembrane region" description="Helical" evidence="1">
    <location>
        <begin position="71"/>
        <end position="90"/>
    </location>
</feature>
<comment type="caution">
    <text evidence="2">The sequence shown here is derived from an EMBL/GenBank/DDBJ whole genome shotgun (WGS) entry which is preliminary data.</text>
</comment>
<dbReference type="OrthoDB" id="9813172at2"/>
<proteinExistence type="predicted"/>
<feature type="transmembrane region" description="Helical" evidence="1">
    <location>
        <begin position="6"/>
        <end position="28"/>
    </location>
</feature>
<evidence type="ECO:0000256" key="1">
    <source>
        <dbReference type="SAM" id="Phobius"/>
    </source>
</evidence>
<feature type="transmembrane region" description="Helical" evidence="1">
    <location>
        <begin position="40"/>
        <end position="59"/>
    </location>
</feature>
<keyword evidence="1" id="KW-0812">Transmembrane</keyword>
<feature type="transmembrane region" description="Helical" evidence="1">
    <location>
        <begin position="102"/>
        <end position="120"/>
    </location>
</feature>
<dbReference type="Pfam" id="PF14808">
    <property type="entry name" value="TMEM164"/>
    <property type="match status" value="1"/>
</dbReference>
<accession>A0A3M0A0K6</accession>
<evidence type="ECO:0000313" key="2">
    <source>
        <dbReference type="EMBL" id="RMA78661.1"/>
    </source>
</evidence>
<sequence>MLFDKVHWTYIILTFVCTILLLAAGYYIKKKEHKNIFLGFFAWGTFLIHISTLWVDFFINNPVVIQRHSSILITVYFCNLCMFALLFCSMFKNKEGRLFKHFATFVAWGGTIGSLITTFYPDFYMDYPTIDWGTMKSMMSHTFMLIGCLYLFVGKYIKLRVSNLISFFYGLVAVLIIGLALDGILKYTGKKYGLHVTDESPMYIYKGPIPDVKWLTGPVIALFMMVLIFIIASIYEAFLPKEERWYNKIKAFVKTCKEKREAKKLKVLAQNNETLYENKVEEEVNQNQE</sequence>
<organism evidence="2 3">
    <name type="scientific">Metamycoplasma subdolum</name>
    <dbReference type="NCBI Taxonomy" id="92407"/>
    <lineage>
        <taxon>Bacteria</taxon>
        <taxon>Bacillati</taxon>
        <taxon>Mycoplasmatota</taxon>
        <taxon>Mycoplasmoidales</taxon>
        <taxon>Metamycoplasmataceae</taxon>
        <taxon>Metamycoplasma</taxon>
    </lineage>
</organism>
<gene>
    <name evidence="2" type="ORF">JN00_0304</name>
</gene>
<dbReference type="EMBL" id="REFI01000006">
    <property type="protein sequence ID" value="RMA78661.1"/>
    <property type="molecule type" value="Genomic_DNA"/>
</dbReference>
<dbReference type="RefSeq" id="WP_121940780.1">
    <property type="nucleotide sequence ID" value="NZ_CP137846.1"/>
</dbReference>
<feature type="transmembrane region" description="Helical" evidence="1">
    <location>
        <begin position="164"/>
        <end position="185"/>
    </location>
</feature>
<feature type="transmembrane region" description="Helical" evidence="1">
    <location>
        <begin position="219"/>
        <end position="239"/>
    </location>
</feature>
<name>A0A3M0A0K6_9BACT</name>
<dbReference type="AlphaFoldDB" id="A0A3M0A0K6"/>
<keyword evidence="1" id="KW-1133">Transmembrane helix</keyword>
<evidence type="ECO:0000313" key="3">
    <source>
        <dbReference type="Proteomes" id="UP000267246"/>
    </source>
</evidence>